<organism evidence="1 2">
    <name type="scientific">Ixodes persulcatus</name>
    <name type="common">Taiga tick</name>
    <dbReference type="NCBI Taxonomy" id="34615"/>
    <lineage>
        <taxon>Eukaryota</taxon>
        <taxon>Metazoa</taxon>
        <taxon>Ecdysozoa</taxon>
        <taxon>Arthropoda</taxon>
        <taxon>Chelicerata</taxon>
        <taxon>Arachnida</taxon>
        <taxon>Acari</taxon>
        <taxon>Parasitiformes</taxon>
        <taxon>Ixodida</taxon>
        <taxon>Ixodoidea</taxon>
        <taxon>Ixodidae</taxon>
        <taxon>Ixodinae</taxon>
        <taxon>Ixodes</taxon>
    </lineage>
</organism>
<feature type="non-terminal residue" evidence="1">
    <location>
        <position position="166"/>
    </location>
</feature>
<dbReference type="EMBL" id="JABSTQ010007559">
    <property type="protein sequence ID" value="KAG0435543.1"/>
    <property type="molecule type" value="Genomic_DNA"/>
</dbReference>
<dbReference type="Proteomes" id="UP000805193">
    <property type="component" value="Unassembled WGS sequence"/>
</dbReference>
<evidence type="ECO:0000313" key="1">
    <source>
        <dbReference type="EMBL" id="KAG0435543.1"/>
    </source>
</evidence>
<keyword evidence="2" id="KW-1185">Reference proteome</keyword>
<gene>
    <name evidence="1" type="ORF">HPB47_018425</name>
</gene>
<sequence>ERPVDYPVVEISSEESETSFPETMPSGAATQILRQHKALIDKIKTMIRKGNDVERNLTSLRRVVARKLRRETNRNKRKQLQNRMDELTRLITNLRDRNTKVQTELNDFYSKVASGQITSKREAYKILNSIYKGQVVPLNNLANKAKILTRKITNFIKKVVQGIGGI</sequence>
<reference evidence="1 2" key="1">
    <citation type="journal article" date="2020" name="Cell">
        <title>Large-Scale Comparative Analyses of Tick Genomes Elucidate Their Genetic Diversity and Vector Capacities.</title>
        <authorList>
            <consortium name="Tick Genome and Microbiome Consortium (TIGMIC)"/>
            <person name="Jia N."/>
            <person name="Wang J."/>
            <person name="Shi W."/>
            <person name="Du L."/>
            <person name="Sun Y."/>
            <person name="Zhan W."/>
            <person name="Jiang J.F."/>
            <person name="Wang Q."/>
            <person name="Zhang B."/>
            <person name="Ji P."/>
            <person name="Bell-Sakyi L."/>
            <person name="Cui X.M."/>
            <person name="Yuan T.T."/>
            <person name="Jiang B.G."/>
            <person name="Yang W.F."/>
            <person name="Lam T.T."/>
            <person name="Chang Q.C."/>
            <person name="Ding S.J."/>
            <person name="Wang X.J."/>
            <person name="Zhu J.G."/>
            <person name="Ruan X.D."/>
            <person name="Zhao L."/>
            <person name="Wei J.T."/>
            <person name="Ye R.Z."/>
            <person name="Que T.C."/>
            <person name="Du C.H."/>
            <person name="Zhou Y.H."/>
            <person name="Cheng J.X."/>
            <person name="Dai P.F."/>
            <person name="Guo W.B."/>
            <person name="Han X.H."/>
            <person name="Huang E.J."/>
            <person name="Li L.F."/>
            <person name="Wei W."/>
            <person name="Gao Y.C."/>
            <person name="Liu J.Z."/>
            <person name="Shao H.Z."/>
            <person name="Wang X."/>
            <person name="Wang C.C."/>
            <person name="Yang T.C."/>
            <person name="Huo Q.B."/>
            <person name="Li W."/>
            <person name="Chen H.Y."/>
            <person name="Chen S.E."/>
            <person name="Zhou L.G."/>
            <person name="Ni X.B."/>
            <person name="Tian J.H."/>
            <person name="Sheng Y."/>
            <person name="Liu T."/>
            <person name="Pan Y.S."/>
            <person name="Xia L.Y."/>
            <person name="Li J."/>
            <person name="Zhao F."/>
            <person name="Cao W.C."/>
        </authorList>
    </citation>
    <scope>NUCLEOTIDE SEQUENCE [LARGE SCALE GENOMIC DNA]</scope>
    <source>
        <strain evidence="1">Iper-2018</strain>
    </source>
</reference>
<feature type="non-terminal residue" evidence="1">
    <location>
        <position position="1"/>
    </location>
</feature>
<name>A0AC60QKS9_IXOPE</name>
<protein>
    <submittedName>
        <fullName evidence="1">Uncharacterized protein</fullName>
    </submittedName>
</protein>
<accession>A0AC60QKS9</accession>
<comment type="caution">
    <text evidence="1">The sequence shown here is derived from an EMBL/GenBank/DDBJ whole genome shotgun (WGS) entry which is preliminary data.</text>
</comment>
<proteinExistence type="predicted"/>
<evidence type="ECO:0000313" key="2">
    <source>
        <dbReference type="Proteomes" id="UP000805193"/>
    </source>
</evidence>